<protein>
    <recommendedName>
        <fullName evidence="2">diguanylate cyclase</fullName>
        <ecNumber evidence="2">2.7.7.65</ecNumber>
    </recommendedName>
</protein>
<dbReference type="InterPro" id="IPR050469">
    <property type="entry name" value="Diguanylate_Cyclase"/>
</dbReference>
<feature type="transmembrane region" description="Helical" evidence="4">
    <location>
        <begin position="162"/>
        <end position="185"/>
    </location>
</feature>
<dbReference type="GO" id="GO:0043709">
    <property type="term" value="P:cell adhesion involved in single-species biofilm formation"/>
    <property type="evidence" value="ECO:0007669"/>
    <property type="project" value="TreeGrafter"/>
</dbReference>
<gene>
    <name evidence="7" type="ORF">CA260_13715</name>
</gene>
<dbReference type="GO" id="GO:0005886">
    <property type="term" value="C:plasma membrane"/>
    <property type="evidence" value="ECO:0007669"/>
    <property type="project" value="TreeGrafter"/>
</dbReference>
<dbReference type="CDD" id="cd01949">
    <property type="entry name" value="GGDEF"/>
    <property type="match status" value="1"/>
</dbReference>
<feature type="compositionally biased region" description="Basic and acidic residues" evidence="3">
    <location>
        <begin position="541"/>
        <end position="550"/>
    </location>
</feature>
<dbReference type="GO" id="GO:1902201">
    <property type="term" value="P:negative regulation of bacterial-type flagellum-dependent cell motility"/>
    <property type="evidence" value="ECO:0007669"/>
    <property type="project" value="TreeGrafter"/>
</dbReference>
<dbReference type="SUPFAM" id="SSF55073">
    <property type="entry name" value="Nucleotide cyclase"/>
    <property type="match status" value="1"/>
</dbReference>
<dbReference type="PANTHER" id="PTHR45138:SF24">
    <property type="entry name" value="DIGUANYLATE CYCLASE DGCC-RELATED"/>
    <property type="match status" value="1"/>
</dbReference>
<feature type="signal peptide" evidence="5">
    <location>
        <begin position="1"/>
        <end position="16"/>
    </location>
</feature>
<comment type="cofactor">
    <cofactor evidence="1">
        <name>Mg(2+)</name>
        <dbReference type="ChEBI" id="CHEBI:18420"/>
    </cofactor>
</comment>
<proteinExistence type="predicted"/>
<evidence type="ECO:0000256" key="4">
    <source>
        <dbReference type="SAM" id="Phobius"/>
    </source>
</evidence>
<dbReference type="EMBL" id="NFZS01000004">
    <property type="protein sequence ID" value="RAO75929.1"/>
    <property type="molecule type" value="Genomic_DNA"/>
</dbReference>
<feature type="transmembrane region" description="Helical" evidence="4">
    <location>
        <begin position="317"/>
        <end position="334"/>
    </location>
</feature>
<dbReference type="GO" id="GO:0052621">
    <property type="term" value="F:diguanylate cyclase activity"/>
    <property type="evidence" value="ECO:0007669"/>
    <property type="project" value="UniProtKB-EC"/>
</dbReference>
<feature type="transmembrane region" description="Helical" evidence="4">
    <location>
        <begin position="287"/>
        <end position="310"/>
    </location>
</feature>
<dbReference type="NCBIfam" id="TIGR00254">
    <property type="entry name" value="GGDEF"/>
    <property type="match status" value="1"/>
</dbReference>
<name>A0A328P1Q0_9GAMM</name>
<evidence type="ECO:0000259" key="6">
    <source>
        <dbReference type="PROSITE" id="PS50887"/>
    </source>
</evidence>
<reference evidence="7 8" key="1">
    <citation type="journal article" date="2018" name="Genet. Mol. Biol.">
        <title>The genome sequence of Dyella jiangningensis FCAV SCS01 from a lignocellulose-decomposing microbial consortium metagenome reveals potential for biotechnological applications.</title>
        <authorList>
            <person name="Desiderato J.G."/>
            <person name="Alvarenga D.O."/>
            <person name="Constancio M.T.L."/>
            <person name="Alves L.M.C."/>
            <person name="Varani A.M."/>
        </authorList>
    </citation>
    <scope>NUCLEOTIDE SEQUENCE [LARGE SCALE GENOMIC DNA]</scope>
    <source>
        <strain evidence="7 8">FCAV SCS01</strain>
    </source>
</reference>
<evidence type="ECO:0000313" key="7">
    <source>
        <dbReference type="EMBL" id="RAO75929.1"/>
    </source>
</evidence>
<comment type="caution">
    <text evidence="7">The sequence shown here is derived from an EMBL/GenBank/DDBJ whole genome shotgun (WGS) entry which is preliminary data.</text>
</comment>
<evidence type="ECO:0000256" key="1">
    <source>
        <dbReference type="ARBA" id="ARBA00001946"/>
    </source>
</evidence>
<dbReference type="Pfam" id="PF00990">
    <property type="entry name" value="GGDEF"/>
    <property type="match status" value="1"/>
</dbReference>
<dbReference type="InterPro" id="IPR029787">
    <property type="entry name" value="Nucleotide_cyclase"/>
</dbReference>
<feature type="region of interest" description="Disordered" evidence="3">
    <location>
        <begin position="541"/>
        <end position="564"/>
    </location>
</feature>
<dbReference type="Gene3D" id="3.30.70.270">
    <property type="match status" value="1"/>
</dbReference>
<keyword evidence="8" id="KW-1185">Reference proteome</keyword>
<dbReference type="SMART" id="SM00267">
    <property type="entry name" value="GGDEF"/>
    <property type="match status" value="1"/>
</dbReference>
<feature type="transmembrane region" description="Helical" evidence="4">
    <location>
        <begin position="257"/>
        <end position="275"/>
    </location>
</feature>
<dbReference type="Pfam" id="PF07695">
    <property type="entry name" value="7TMR-DISM_7TM"/>
    <property type="match status" value="1"/>
</dbReference>
<evidence type="ECO:0000256" key="2">
    <source>
        <dbReference type="ARBA" id="ARBA00012528"/>
    </source>
</evidence>
<dbReference type="OrthoDB" id="9803824at2"/>
<evidence type="ECO:0000256" key="5">
    <source>
        <dbReference type="SAM" id="SignalP"/>
    </source>
</evidence>
<evidence type="ECO:0000313" key="8">
    <source>
        <dbReference type="Proteomes" id="UP000248926"/>
    </source>
</evidence>
<dbReference type="InterPro" id="IPR011623">
    <property type="entry name" value="7TMR_DISM_rcpt_extracell_dom1"/>
</dbReference>
<keyword evidence="4" id="KW-0812">Transmembrane</keyword>
<dbReference type="InterPro" id="IPR043128">
    <property type="entry name" value="Rev_trsase/Diguanyl_cyclase"/>
</dbReference>
<dbReference type="FunFam" id="3.30.70.270:FF:000001">
    <property type="entry name" value="Diguanylate cyclase domain protein"/>
    <property type="match status" value="1"/>
</dbReference>
<dbReference type="AlphaFoldDB" id="A0A328P1Q0"/>
<keyword evidence="4" id="KW-1133">Transmembrane helix</keyword>
<dbReference type="Proteomes" id="UP000248926">
    <property type="component" value="Unassembled WGS sequence"/>
</dbReference>
<dbReference type="PROSITE" id="PS50887">
    <property type="entry name" value="GGDEF"/>
    <property type="match status" value="1"/>
</dbReference>
<sequence>MLCILATSLLAFAAHADTALTGASREVRAGDTPQMVLDAFRRGELQSFDPKLLQRVPTRGLGTWVVLQPQPPLVDEERVFTVYPPPLSAVTLFDAQGKTATQSLDDFTPPAHGNGRLAYRIGPEVPASSPILIRFDPSPVRSMPVSFQLQSWHEYLREDARWLVFASACFAVMLAMSLMALCLAMMLRDSTFAWYAGYVLCYALIQGLQTGYLFHPLEATWLAGSAALVSSSAMALSLAFAAMFMARFCELPRFAPLLHTPTLALAVGMPLVVLLRSCQIPVLQQTAQVLVGPLLIIGTLLLLLAAVVAAARGARPAWFFLAGWTPLLALTALSSSQAGGMLADVIWLNDASLAAGAFEAVVLSLGLADRALSMRRDRDIVQELADNDALTNVLNRRAWAESVSRLLGSGTTQPVALLFLDLDHFKLLNDRKGHAAGDRALIAVADALRHELRPHDLLGRYGGEEFVAMLYGVEQAQAMQVATRLCRRVHRMDIPVNDDGLVLSVSIGIAMRVPEDNVESLVERADHAMYRAKLAGRNRARLDEKLETPPRRSWPRAVDIDRSR</sequence>
<feature type="chain" id="PRO_5016367490" description="diguanylate cyclase" evidence="5">
    <location>
        <begin position="17"/>
        <end position="564"/>
    </location>
</feature>
<accession>A0A328P1Q0</accession>
<feature type="transmembrane region" description="Helical" evidence="4">
    <location>
        <begin position="221"/>
        <end position="245"/>
    </location>
</feature>
<feature type="transmembrane region" description="Helical" evidence="4">
    <location>
        <begin position="192"/>
        <end position="215"/>
    </location>
</feature>
<dbReference type="EC" id="2.7.7.65" evidence="2"/>
<keyword evidence="5" id="KW-0732">Signal</keyword>
<keyword evidence="4" id="KW-0472">Membrane</keyword>
<dbReference type="InterPro" id="IPR000160">
    <property type="entry name" value="GGDEF_dom"/>
</dbReference>
<feature type="domain" description="GGDEF" evidence="6">
    <location>
        <begin position="413"/>
        <end position="545"/>
    </location>
</feature>
<organism evidence="7 8">
    <name type="scientific">Dyella jiangningensis</name>
    <dbReference type="NCBI Taxonomy" id="1379159"/>
    <lineage>
        <taxon>Bacteria</taxon>
        <taxon>Pseudomonadati</taxon>
        <taxon>Pseudomonadota</taxon>
        <taxon>Gammaproteobacteria</taxon>
        <taxon>Lysobacterales</taxon>
        <taxon>Rhodanobacteraceae</taxon>
        <taxon>Dyella</taxon>
    </lineage>
</organism>
<evidence type="ECO:0000256" key="3">
    <source>
        <dbReference type="SAM" id="MobiDB-lite"/>
    </source>
</evidence>
<feature type="transmembrane region" description="Helical" evidence="4">
    <location>
        <begin position="346"/>
        <end position="368"/>
    </location>
</feature>
<dbReference type="PANTHER" id="PTHR45138">
    <property type="entry name" value="REGULATORY COMPONENTS OF SENSORY TRANSDUCTION SYSTEM"/>
    <property type="match status" value="1"/>
</dbReference>